<accession>A0A1W0W3C0</accession>
<gene>
    <name evidence="2" type="ORF">SORBI_3002G115500</name>
</gene>
<organism evidence="2 3">
    <name type="scientific">Sorghum bicolor</name>
    <name type="common">Sorghum</name>
    <name type="synonym">Sorghum vulgare</name>
    <dbReference type="NCBI Taxonomy" id="4558"/>
    <lineage>
        <taxon>Eukaryota</taxon>
        <taxon>Viridiplantae</taxon>
        <taxon>Streptophyta</taxon>
        <taxon>Embryophyta</taxon>
        <taxon>Tracheophyta</taxon>
        <taxon>Spermatophyta</taxon>
        <taxon>Magnoliopsida</taxon>
        <taxon>Liliopsida</taxon>
        <taxon>Poales</taxon>
        <taxon>Poaceae</taxon>
        <taxon>PACMAD clade</taxon>
        <taxon>Panicoideae</taxon>
        <taxon>Andropogonodae</taxon>
        <taxon>Andropogoneae</taxon>
        <taxon>Sorghinae</taxon>
        <taxon>Sorghum</taxon>
    </lineage>
</organism>
<protein>
    <submittedName>
        <fullName evidence="2">Uncharacterized protein</fullName>
    </submittedName>
</protein>
<proteinExistence type="predicted"/>
<dbReference type="EMBL" id="CM000761">
    <property type="protein sequence ID" value="OQU88889.1"/>
    <property type="molecule type" value="Genomic_DNA"/>
</dbReference>
<evidence type="ECO:0000313" key="3">
    <source>
        <dbReference type="Proteomes" id="UP000000768"/>
    </source>
</evidence>
<dbReference type="Gramene" id="OQU88888">
    <property type="protein sequence ID" value="OQU88888"/>
    <property type="gene ID" value="SORBI_3002G115500"/>
</dbReference>
<keyword evidence="3" id="KW-1185">Reference proteome</keyword>
<feature type="region of interest" description="Disordered" evidence="1">
    <location>
        <begin position="155"/>
        <end position="195"/>
    </location>
</feature>
<evidence type="ECO:0000256" key="1">
    <source>
        <dbReference type="SAM" id="MobiDB-lite"/>
    </source>
</evidence>
<dbReference type="Proteomes" id="UP000000768">
    <property type="component" value="Chromosome 2"/>
</dbReference>
<sequence>MGDAASGRGHVVYPPRCAEDIFEDYRARRSAILSPPSATLNPNNPLGSSNPNLTRLLPPFVQVEVFYAQCDPGEMALQMQAPSSLLHTPAPAPALLRSSFSSSLWWRRSEMAWIRDGRRGRVSVGGAPGATAVAAEAGPRDSPCSEQRHSERLMLKGEGGGTGHDDIPNGWRRRRGGAASSAPRQLPLHRGGRGGSHIVMPCHRRLFCH</sequence>
<dbReference type="Gramene" id="OQU88889">
    <property type="protein sequence ID" value="OQU88889"/>
    <property type="gene ID" value="SORBI_3002G115500"/>
</dbReference>
<dbReference type="AlphaFoldDB" id="A0A1W0W3C0"/>
<dbReference type="EMBL" id="CM000761">
    <property type="protein sequence ID" value="OQU88888.1"/>
    <property type="molecule type" value="Genomic_DNA"/>
</dbReference>
<name>A0A1W0W3C0_SORBI</name>
<dbReference type="STRING" id="4558.A0A1W0W3C0"/>
<reference evidence="2 3" key="1">
    <citation type="journal article" date="2009" name="Nature">
        <title>The Sorghum bicolor genome and the diversification of grasses.</title>
        <authorList>
            <person name="Paterson A.H."/>
            <person name="Bowers J.E."/>
            <person name="Bruggmann R."/>
            <person name="Dubchak I."/>
            <person name="Grimwood J."/>
            <person name="Gundlach H."/>
            <person name="Haberer G."/>
            <person name="Hellsten U."/>
            <person name="Mitros T."/>
            <person name="Poliakov A."/>
            <person name="Schmutz J."/>
            <person name="Spannagl M."/>
            <person name="Tang H."/>
            <person name="Wang X."/>
            <person name="Wicker T."/>
            <person name="Bharti A.K."/>
            <person name="Chapman J."/>
            <person name="Feltus F.A."/>
            <person name="Gowik U."/>
            <person name="Grigoriev I.V."/>
            <person name="Lyons E."/>
            <person name="Maher C.A."/>
            <person name="Martis M."/>
            <person name="Narechania A."/>
            <person name="Otillar R.P."/>
            <person name="Penning B.W."/>
            <person name="Salamov A.A."/>
            <person name="Wang Y."/>
            <person name="Zhang L."/>
            <person name="Carpita N.C."/>
            <person name="Freeling M."/>
            <person name="Gingle A.R."/>
            <person name="Hash C.T."/>
            <person name="Keller B."/>
            <person name="Klein P."/>
            <person name="Kresovich S."/>
            <person name="McCann M.C."/>
            <person name="Ming R."/>
            <person name="Peterson D.G."/>
            <person name="Mehboob-ur-Rahman"/>
            <person name="Ware D."/>
            <person name="Westhoff P."/>
            <person name="Mayer K.F."/>
            <person name="Messing J."/>
            <person name="Rokhsar D.S."/>
        </authorList>
    </citation>
    <scope>NUCLEOTIDE SEQUENCE [LARGE SCALE GENOMIC DNA]</scope>
    <source>
        <strain evidence="3">cv. BTx623</strain>
    </source>
</reference>
<dbReference type="InParanoid" id="A0A1W0W3C0"/>
<reference evidence="3" key="3">
    <citation type="journal article" date="2018" name="Plant J.">
        <title>The Sorghum bicolor reference genome: improved assembly, gene annotations, a transcriptome atlas, and signatures of genome organization.</title>
        <authorList>
            <person name="McCormick R.F."/>
            <person name="Truong S.K."/>
            <person name="Sreedasyam A."/>
            <person name="Jenkins J."/>
            <person name="Shu S."/>
            <person name="Sims D."/>
            <person name="Kennedy M."/>
            <person name="Amirebrahimi M."/>
            <person name="Weers B.D."/>
            <person name="McKinley B."/>
            <person name="Mattison A."/>
            <person name="Morishige D.T."/>
            <person name="Grimwood J."/>
            <person name="Schmutz J."/>
            <person name="Mullet J.E."/>
        </authorList>
    </citation>
    <scope>NUCLEOTIDE SEQUENCE [LARGE SCALE GENOMIC DNA]</scope>
    <source>
        <strain evidence="3">cv. BTx623</strain>
    </source>
</reference>
<reference evidence="2" key="2">
    <citation type="submission" date="2017-02" db="EMBL/GenBank/DDBJ databases">
        <title>WGS assembly of Sorghum bicolor.</title>
        <authorList>
            <person name="Paterson A."/>
            <person name="Mullet J."/>
            <person name="Bowers J."/>
            <person name="Bruggmann R."/>
            <person name="Dubchak I."/>
            <person name="Grimwood J."/>
            <person name="Gundlach H."/>
            <person name="Haberer G."/>
            <person name="Hellsten U."/>
            <person name="Mitros T."/>
            <person name="Poliakov A."/>
            <person name="Schmutz J."/>
            <person name="Spannagl M."/>
            <person name="Tang H."/>
            <person name="Wang X."/>
            <person name="Wicker T."/>
            <person name="Bharti A."/>
            <person name="Chapman J."/>
            <person name="Feltus F."/>
            <person name="Gowik U."/>
            <person name="Grigoriev I."/>
            <person name="Lyons E."/>
            <person name="Maher C."/>
            <person name="Martis M."/>
            <person name="Narechania A."/>
            <person name="Otillar R."/>
            <person name="Penning B."/>
            <person name="Salamov A."/>
            <person name="Wang Y."/>
            <person name="Zhang L."/>
            <person name="Carpita N."/>
            <person name="Freeling M."/>
            <person name="Gingle A."/>
            <person name="Hash C."/>
            <person name="Keller B."/>
            <person name="Klein P."/>
            <person name="Kresovich S."/>
            <person name="Mccann M."/>
            <person name="Ming R."/>
            <person name="Peterson D."/>
            <person name="Rahman M."/>
            <person name="Ware D."/>
            <person name="Westhoff P."/>
            <person name="Mayer K."/>
            <person name="Messing J."/>
            <person name="Sims D."/>
            <person name="Jenkins J."/>
            <person name="Shu S."/>
            <person name="Rokhsar D."/>
        </authorList>
    </citation>
    <scope>NUCLEOTIDE SEQUENCE</scope>
</reference>
<evidence type="ECO:0000313" key="2">
    <source>
        <dbReference type="EMBL" id="OQU88888.1"/>
    </source>
</evidence>